<keyword evidence="1" id="KW-0732">Signal</keyword>
<reference evidence="2" key="1">
    <citation type="submission" date="2022-02" db="EMBL/GenBank/DDBJ databases">
        <title>Crop Bioprotection Bacillus Genome Sequencing.</title>
        <authorList>
            <person name="Dunlap C."/>
        </authorList>
    </citation>
    <scope>NUCLEOTIDE SEQUENCE</scope>
    <source>
        <strain evidence="2">M18B4</strain>
    </source>
</reference>
<protein>
    <submittedName>
        <fullName evidence="2">Uncharacterized protein</fullName>
    </submittedName>
</protein>
<name>A0A9Q4DRN2_BACSC</name>
<feature type="chain" id="PRO_5040344987" evidence="1">
    <location>
        <begin position="25"/>
        <end position="176"/>
    </location>
</feature>
<organism evidence="2 3">
    <name type="scientific">Bacillus spizizenii</name>
    <name type="common">Bacillus subtilis subsp. spizizenii</name>
    <dbReference type="NCBI Taxonomy" id="96241"/>
    <lineage>
        <taxon>Bacteria</taxon>
        <taxon>Bacillati</taxon>
        <taxon>Bacillota</taxon>
        <taxon>Bacilli</taxon>
        <taxon>Bacillales</taxon>
        <taxon>Bacillaceae</taxon>
        <taxon>Bacillus</taxon>
    </lineage>
</organism>
<evidence type="ECO:0000313" key="2">
    <source>
        <dbReference type="EMBL" id="MCY8122423.1"/>
    </source>
</evidence>
<proteinExistence type="predicted"/>
<accession>A0A9Q4DRN2</accession>
<comment type="caution">
    <text evidence="2">The sequence shown here is derived from an EMBL/GenBank/DDBJ whole genome shotgun (WGS) entry which is preliminary data.</text>
</comment>
<dbReference type="Proteomes" id="UP001070352">
    <property type="component" value="Unassembled WGS sequence"/>
</dbReference>
<sequence length="176" mass="18337">MKKTAIALLVSTLGLTGAAASADAATKSEPTTLSQNNLEALASTSSFHTLGTATAVKNGIGKAYLGSSKSGSLSYKTVVNSFTPNNVTKISIMGYQYSAGNGNSSANVTYILRKSNGTEVARVTPSGGNYISSQFYKVFSVNLSDVSGKSLYVEAKNNDSNAGVTVNVDVYWDYNT</sequence>
<dbReference type="AlphaFoldDB" id="A0A9Q4DRN2"/>
<gene>
    <name evidence="2" type="ORF">MOC45_17800</name>
</gene>
<feature type="signal peptide" evidence="1">
    <location>
        <begin position="1"/>
        <end position="24"/>
    </location>
</feature>
<evidence type="ECO:0000256" key="1">
    <source>
        <dbReference type="SAM" id="SignalP"/>
    </source>
</evidence>
<evidence type="ECO:0000313" key="3">
    <source>
        <dbReference type="Proteomes" id="UP001070352"/>
    </source>
</evidence>
<dbReference type="EMBL" id="JALANJ010000032">
    <property type="protein sequence ID" value="MCY8122423.1"/>
    <property type="molecule type" value="Genomic_DNA"/>
</dbReference>